<dbReference type="STRING" id="1314783.A0A165PBR6"/>
<reference evidence="2 3" key="1">
    <citation type="journal article" date="2016" name="Mol. Biol. Evol.">
        <title>Comparative Genomics of Early-Diverging Mushroom-Forming Fungi Provides Insights into the Origins of Lignocellulose Decay Capabilities.</title>
        <authorList>
            <person name="Nagy L.G."/>
            <person name="Riley R."/>
            <person name="Tritt A."/>
            <person name="Adam C."/>
            <person name="Daum C."/>
            <person name="Floudas D."/>
            <person name="Sun H."/>
            <person name="Yadav J.S."/>
            <person name="Pangilinan J."/>
            <person name="Larsson K.H."/>
            <person name="Matsuura K."/>
            <person name="Barry K."/>
            <person name="Labutti K."/>
            <person name="Kuo R."/>
            <person name="Ohm R.A."/>
            <person name="Bhattacharya S.S."/>
            <person name="Shirouzu T."/>
            <person name="Yoshinaga Y."/>
            <person name="Martin F.M."/>
            <person name="Grigoriev I.V."/>
            <person name="Hibbett D.S."/>
        </authorList>
    </citation>
    <scope>NUCLEOTIDE SEQUENCE [LARGE SCALE GENOMIC DNA]</scope>
    <source>
        <strain evidence="2 3">L-15889</strain>
    </source>
</reference>
<feature type="domain" description="MATH" evidence="1">
    <location>
        <begin position="13"/>
        <end position="141"/>
    </location>
</feature>
<dbReference type="Gene3D" id="3.30.710.10">
    <property type="entry name" value="Potassium Channel Kv1.1, Chain A"/>
    <property type="match status" value="1"/>
</dbReference>
<dbReference type="OrthoDB" id="6359816at2759"/>
<dbReference type="InterPro" id="IPR002083">
    <property type="entry name" value="MATH/TRAF_dom"/>
</dbReference>
<proteinExistence type="predicted"/>
<organism evidence="2 3">
    <name type="scientific">Daedalea quercina L-15889</name>
    <dbReference type="NCBI Taxonomy" id="1314783"/>
    <lineage>
        <taxon>Eukaryota</taxon>
        <taxon>Fungi</taxon>
        <taxon>Dikarya</taxon>
        <taxon>Basidiomycota</taxon>
        <taxon>Agaricomycotina</taxon>
        <taxon>Agaricomycetes</taxon>
        <taxon>Polyporales</taxon>
        <taxon>Fomitopsis</taxon>
    </lineage>
</organism>
<evidence type="ECO:0000259" key="1">
    <source>
        <dbReference type="PROSITE" id="PS50144"/>
    </source>
</evidence>
<evidence type="ECO:0000313" key="3">
    <source>
        <dbReference type="Proteomes" id="UP000076727"/>
    </source>
</evidence>
<dbReference type="AlphaFoldDB" id="A0A165PBR6"/>
<dbReference type="InterPro" id="IPR011333">
    <property type="entry name" value="SKP1/BTB/POZ_sf"/>
</dbReference>
<sequence>MEVAFSEIESNYDITLRFRIDNLQEFFERDVTHDAPEVRMTDTFGAGWRICIKCKPAEADGEHYLSYFFDAGPDGYPNPITWSMVGESSEGSIQYFRHCTTHTFSDKSRVWGKPKVLCKTQHWDQCGTLRRENALYIRATIRAQMVPASCPDKCLAVSHREITAERSSNVNFMTYSARKGSGHLSKPHNLFADRDTLKQSCPQLARFLDDPQVVLPAVKGLFSDNIEQPHQAVFNVSIPEKINRFPDDNDSDFEEDEEEPIHNSRPTLALDGEDTLRKTVDSNSSGEWKSCIKRHEVNAIDVSARQVEPGKRLRNAGASLEDEGYIIADDATSDIDSESWEADISPLDDGYEWMDMTVPSRHEVPLSRTKAKNISKASPSLHWASAAGTSVMDDALASGMTMNARSSCKLEEEATLRTRIPQPVKTTTELASIPVITVTGAASSTWEAFLFYLYSGVVTFAPLKSRGEAARKEFTSDYKLKRPNRPAPCSCKSLYRLAHKLDVADLKALALKELASQLEKDNVVAEVFSEFTSQHKEVKEMELQVLREYWGELKGTEQVARILTKVVGGELPHAAAIMAALW</sequence>
<dbReference type="PROSITE" id="PS50144">
    <property type="entry name" value="MATH"/>
    <property type="match status" value="1"/>
</dbReference>
<dbReference type="EMBL" id="KV429070">
    <property type="protein sequence ID" value="KZT68011.1"/>
    <property type="molecule type" value="Genomic_DNA"/>
</dbReference>
<dbReference type="Proteomes" id="UP000076727">
    <property type="component" value="Unassembled WGS sequence"/>
</dbReference>
<accession>A0A165PBR6</accession>
<gene>
    <name evidence="2" type="ORF">DAEQUDRAFT_728276</name>
</gene>
<keyword evidence="3" id="KW-1185">Reference proteome</keyword>
<name>A0A165PBR6_9APHY</name>
<evidence type="ECO:0000313" key="2">
    <source>
        <dbReference type="EMBL" id="KZT68011.1"/>
    </source>
</evidence>
<protein>
    <recommendedName>
        <fullName evidence="1">MATH domain-containing protein</fullName>
    </recommendedName>
</protein>